<keyword evidence="4 7" id="KW-1133">Transmembrane helix</keyword>
<dbReference type="STRING" id="5217.A0A4Q1BRT5"/>
<dbReference type="InParanoid" id="A0A4Q1BRT5"/>
<feature type="transmembrane region" description="Helical" evidence="7">
    <location>
        <begin position="207"/>
        <end position="230"/>
    </location>
</feature>
<reference evidence="8 9" key="1">
    <citation type="submission" date="2016-06" db="EMBL/GenBank/DDBJ databases">
        <title>Evolution of pathogenesis and genome organization in the Tremellales.</title>
        <authorList>
            <person name="Cuomo C."/>
            <person name="Litvintseva A."/>
            <person name="Heitman J."/>
            <person name="Chen Y."/>
            <person name="Sun S."/>
            <person name="Springer D."/>
            <person name="Dromer F."/>
            <person name="Young S."/>
            <person name="Zeng Q."/>
            <person name="Chapman S."/>
            <person name="Gujja S."/>
            <person name="Saif S."/>
            <person name="Birren B."/>
        </authorList>
    </citation>
    <scope>NUCLEOTIDE SEQUENCE [LARGE SCALE GENOMIC DNA]</scope>
    <source>
        <strain evidence="8 9">ATCC 28783</strain>
    </source>
</reference>
<feature type="transmembrane region" description="Helical" evidence="7">
    <location>
        <begin position="370"/>
        <end position="391"/>
    </location>
</feature>
<feature type="transmembrane region" description="Helical" evidence="7">
    <location>
        <begin position="436"/>
        <end position="457"/>
    </location>
</feature>
<protein>
    <recommendedName>
        <fullName evidence="10">Major facilitator superfamily (MFS) profile domain-containing protein</fullName>
    </recommendedName>
</protein>
<dbReference type="GO" id="GO:0005886">
    <property type="term" value="C:plasma membrane"/>
    <property type="evidence" value="ECO:0007669"/>
    <property type="project" value="TreeGrafter"/>
</dbReference>
<dbReference type="AlphaFoldDB" id="A0A4Q1BRT5"/>
<keyword evidence="5 7" id="KW-0472">Membrane</keyword>
<gene>
    <name evidence="8" type="ORF">M231_01935</name>
</gene>
<evidence type="ECO:0000256" key="3">
    <source>
        <dbReference type="ARBA" id="ARBA00022692"/>
    </source>
</evidence>
<feature type="transmembrane region" description="Helical" evidence="7">
    <location>
        <begin position="72"/>
        <end position="91"/>
    </location>
</feature>
<comment type="similarity">
    <text evidence="6">Belongs to the major facilitator superfamily. Allantoate permease family.</text>
</comment>
<evidence type="ECO:0000256" key="6">
    <source>
        <dbReference type="ARBA" id="ARBA00037968"/>
    </source>
</evidence>
<dbReference type="FunCoup" id="A0A4Q1BRT5">
    <property type="interactions" value="197"/>
</dbReference>
<dbReference type="Pfam" id="PF07690">
    <property type="entry name" value="MFS_1"/>
    <property type="match status" value="1"/>
</dbReference>
<dbReference type="Proteomes" id="UP000289152">
    <property type="component" value="Unassembled WGS sequence"/>
</dbReference>
<dbReference type="PANTHER" id="PTHR43791:SF4">
    <property type="entry name" value="PANTOTHENATE TRANSPORTER FEN2"/>
    <property type="match status" value="1"/>
</dbReference>
<dbReference type="InterPro" id="IPR011701">
    <property type="entry name" value="MFS"/>
</dbReference>
<dbReference type="PANTHER" id="PTHR43791">
    <property type="entry name" value="PERMEASE-RELATED"/>
    <property type="match status" value="1"/>
</dbReference>
<evidence type="ECO:0000313" key="9">
    <source>
        <dbReference type="Proteomes" id="UP000289152"/>
    </source>
</evidence>
<dbReference type="FunFam" id="1.20.1250.20:FF:000065">
    <property type="entry name" value="Putative MFS pantothenate transporter"/>
    <property type="match status" value="1"/>
</dbReference>
<comment type="caution">
    <text evidence="8">The sequence shown here is derived from an EMBL/GenBank/DDBJ whole genome shotgun (WGS) entry which is preliminary data.</text>
</comment>
<dbReference type="InterPro" id="IPR036259">
    <property type="entry name" value="MFS_trans_sf"/>
</dbReference>
<dbReference type="GO" id="GO:0015233">
    <property type="term" value="F:pantothenate transmembrane transporter activity"/>
    <property type="evidence" value="ECO:0007669"/>
    <property type="project" value="TreeGrafter"/>
</dbReference>
<dbReference type="VEuPathDB" id="FungiDB:TREMEDRAFT_59599"/>
<feature type="transmembrane region" description="Helical" evidence="7">
    <location>
        <begin position="403"/>
        <end position="424"/>
    </location>
</feature>
<keyword evidence="9" id="KW-1185">Reference proteome</keyword>
<comment type="subcellular location">
    <subcellularLocation>
        <location evidence="1">Membrane</location>
        <topology evidence="1">Multi-pass membrane protein</topology>
    </subcellularLocation>
</comment>
<keyword evidence="3 7" id="KW-0812">Transmembrane</keyword>
<feature type="transmembrane region" description="Helical" evidence="7">
    <location>
        <begin position="98"/>
        <end position="121"/>
    </location>
</feature>
<dbReference type="SUPFAM" id="SSF103473">
    <property type="entry name" value="MFS general substrate transporter"/>
    <property type="match status" value="1"/>
</dbReference>
<dbReference type="OrthoDB" id="3639251at2759"/>
<feature type="transmembrane region" description="Helical" evidence="7">
    <location>
        <begin position="176"/>
        <end position="195"/>
    </location>
</feature>
<feature type="transmembrane region" description="Helical" evidence="7">
    <location>
        <begin position="342"/>
        <end position="364"/>
    </location>
</feature>
<evidence type="ECO:0000256" key="5">
    <source>
        <dbReference type="ARBA" id="ARBA00023136"/>
    </source>
</evidence>
<feature type="transmembrane region" description="Helical" evidence="7">
    <location>
        <begin position="276"/>
        <end position="302"/>
    </location>
</feature>
<keyword evidence="2" id="KW-0813">Transport</keyword>
<evidence type="ECO:0000313" key="8">
    <source>
        <dbReference type="EMBL" id="RXK40684.1"/>
    </source>
</evidence>
<sequence>MGLLHEARIFFIGEKPETKAERRLLLKIDTFILSYVCLTQWVNYIDRANLANAYVSGMKEELNFKGNQYNQAVSIFTAGYIVGGIPNALIVSSNRIRLSFWFPFCCMMWYVFALPTIFVLTCRGILTLGLGFCHHVYQVQIIRFFQAIFESSSFAGSHYILGAWYKPSELAKRSCLITAAANGGFLLSGVLQGGIQSTLDGKAGLAGWRWLFIIDSLITAPIWIIGFLTFPDTPYNTKAFYINEEEKRQAVERLPPHTPTKVTWGVFLKVVKEWRFWAFATMFSINTNMEFVGLYSIMSLWLKSTGTYTIQQINYYPCGVYAVIIAGTAFFALWTDYVHSRWWVNCVMPVGAGLSAILLLVWDIPTGAKFFAYYIGGLGYIGQAVNFAWANEECREDDQLRSLTLYSMVYGSNVTIAWFNIALFPVTHAPKFRSGLIAVIVTCVISPPMAIALRWALKKRHARLDREQAEFTNEVSGTEVFDEKAALGKEGEPLARITTIPVLP</sequence>
<evidence type="ECO:0000256" key="4">
    <source>
        <dbReference type="ARBA" id="ARBA00022989"/>
    </source>
</evidence>
<proteinExistence type="inferred from homology"/>
<feature type="transmembrane region" description="Helical" evidence="7">
    <location>
        <begin position="314"/>
        <end position="335"/>
    </location>
</feature>
<dbReference type="Gene3D" id="1.20.1250.20">
    <property type="entry name" value="MFS general substrate transporter like domains"/>
    <property type="match status" value="1"/>
</dbReference>
<feature type="transmembrane region" description="Helical" evidence="7">
    <location>
        <begin position="141"/>
        <end position="164"/>
    </location>
</feature>
<evidence type="ECO:0000256" key="1">
    <source>
        <dbReference type="ARBA" id="ARBA00004141"/>
    </source>
</evidence>
<name>A0A4Q1BRT5_TREME</name>
<evidence type="ECO:0000256" key="2">
    <source>
        <dbReference type="ARBA" id="ARBA00022448"/>
    </source>
</evidence>
<evidence type="ECO:0000256" key="7">
    <source>
        <dbReference type="SAM" id="Phobius"/>
    </source>
</evidence>
<organism evidence="8 9">
    <name type="scientific">Tremella mesenterica</name>
    <name type="common">Jelly fungus</name>
    <dbReference type="NCBI Taxonomy" id="5217"/>
    <lineage>
        <taxon>Eukaryota</taxon>
        <taxon>Fungi</taxon>
        <taxon>Dikarya</taxon>
        <taxon>Basidiomycota</taxon>
        <taxon>Agaricomycotina</taxon>
        <taxon>Tremellomycetes</taxon>
        <taxon>Tremellales</taxon>
        <taxon>Tremellaceae</taxon>
        <taxon>Tremella</taxon>
    </lineage>
</organism>
<dbReference type="EMBL" id="SDIL01000015">
    <property type="protein sequence ID" value="RXK40684.1"/>
    <property type="molecule type" value="Genomic_DNA"/>
</dbReference>
<evidence type="ECO:0008006" key="10">
    <source>
        <dbReference type="Google" id="ProtNLM"/>
    </source>
</evidence>
<dbReference type="GO" id="GO:0098717">
    <property type="term" value="P:pantothenate import across plasma membrane"/>
    <property type="evidence" value="ECO:0007669"/>
    <property type="project" value="TreeGrafter"/>
</dbReference>
<accession>A0A4Q1BRT5</accession>